<dbReference type="InterPro" id="IPR001584">
    <property type="entry name" value="Integrase_cat-core"/>
</dbReference>
<dbReference type="AlphaFoldDB" id="A0A438GNT3"/>
<dbReference type="EMBL" id="QGNW01000382">
    <property type="protein sequence ID" value="RVW73838.1"/>
    <property type="molecule type" value="Genomic_DNA"/>
</dbReference>
<dbReference type="PANTHER" id="PTHR48475:SF2">
    <property type="entry name" value="RIBONUCLEASE H"/>
    <property type="match status" value="1"/>
</dbReference>
<organism evidence="3 4">
    <name type="scientific">Vitis vinifera</name>
    <name type="common">Grape</name>
    <dbReference type="NCBI Taxonomy" id="29760"/>
    <lineage>
        <taxon>Eukaryota</taxon>
        <taxon>Viridiplantae</taxon>
        <taxon>Streptophyta</taxon>
        <taxon>Embryophyta</taxon>
        <taxon>Tracheophyta</taxon>
        <taxon>Spermatophyta</taxon>
        <taxon>Magnoliopsida</taxon>
        <taxon>eudicotyledons</taxon>
        <taxon>Gunneridae</taxon>
        <taxon>Pentapetalae</taxon>
        <taxon>rosids</taxon>
        <taxon>Vitales</taxon>
        <taxon>Vitaceae</taxon>
        <taxon>Viteae</taxon>
        <taxon>Vitis</taxon>
    </lineage>
</organism>
<dbReference type="Pfam" id="PF17919">
    <property type="entry name" value="RT_RNaseH_2"/>
    <property type="match status" value="1"/>
</dbReference>
<proteinExistence type="predicted"/>
<feature type="domain" description="Integrase catalytic" evidence="2">
    <location>
        <begin position="181"/>
        <end position="305"/>
    </location>
</feature>
<dbReference type="SUPFAM" id="SSF53098">
    <property type="entry name" value="Ribonuclease H-like"/>
    <property type="match status" value="1"/>
</dbReference>
<dbReference type="InterPro" id="IPR041577">
    <property type="entry name" value="RT_RNaseH_2"/>
</dbReference>
<evidence type="ECO:0000259" key="2">
    <source>
        <dbReference type="PROSITE" id="PS50994"/>
    </source>
</evidence>
<reference evidence="3 4" key="1">
    <citation type="journal article" date="2018" name="PLoS Genet.">
        <title>Population sequencing reveals clonal diversity and ancestral inbreeding in the grapevine cultivar Chardonnay.</title>
        <authorList>
            <person name="Roach M.J."/>
            <person name="Johnson D.L."/>
            <person name="Bohlmann J."/>
            <person name="van Vuuren H.J."/>
            <person name="Jones S.J."/>
            <person name="Pretorius I.S."/>
            <person name="Schmidt S.A."/>
            <person name="Borneman A.R."/>
        </authorList>
    </citation>
    <scope>NUCLEOTIDE SEQUENCE [LARGE SCALE GENOMIC DNA]</scope>
    <source>
        <strain evidence="4">cv. Chardonnay</strain>
        <tissue evidence="3">Leaf</tissue>
    </source>
</reference>
<feature type="region of interest" description="Disordered" evidence="1">
    <location>
        <begin position="164"/>
        <end position="183"/>
    </location>
</feature>
<dbReference type="SUPFAM" id="SSF56672">
    <property type="entry name" value="DNA/RNA polymerases"/>
    <property type="match status" value="1"/>
</dbReference>
<sequence>MVHSDMTRIHPSVASHQLNILPSSRTVRQKLRRFHPDRKADATGWTDDCQSTLKKIKHYLTQPPILSSPQPGERLYVYLAVSDWAVNVVLVCCPTHKEQKPVYYVSRAMADSETRYSKIEQTALALRSATQKLRPYFQAHPIVILIDQPLRRILHKPDLLLETGNRTRRSGGPYESTEPLSRQDPKWDCCYNLQLANNWSKPSGWDFLHRTMKPSPYLRCLDHSEAQYVLAELHEGVCSNHPRGRSLAHRAHSQGIPQAIIADNGPQFDSIAFRNFCSELKIQNLYSTPRYPQSNGQVEATNKTLLRPNGNTHFALAYGMDVVIPTEIGLPTTRTAIRGQKNENLELKRNLDWADEVRENASIRMAVYQQRVAAHYNHKVRSRVFKVGTLVLRKVFENIVEKGAGKFQANWESPYIVF</sequence>
<protein>
    <recommendedName>
        <fullName evidence="2">Integrase catalytic domain-containing protein</fullName>
    </recommendedName>
</protein>
<evidence type="ECO:0000313" key="4">
    <source>
        <dbReference type="Proteomes" id="UP000288805"/>
    </source>
</evidence>
<evidence type="ECO:0000256" key="1">
    <source>
        <dbReference type="SAM" id="MobiDB-lite"/>
    </source>
</evidence>
<evidence type="ECO:0000313" key="3">
    <source>
        <dbReference type="EMBL" id="RVW73838.1"/>
    </source>
</evidence>
<accession>A0A438GNT3</accession>
<name>A0A438GNT3_VITVI</name>
<gene>
    <name evidence="3" type="ORF">CK203_056643</name>
</gene>
<dbReference type="InterPro" id="IPR012337">
    <property type="entry name" value="RNaseH-like_sf"/>
</dbReference>
<dbReference type="GO" id="GO:0003676">
    <property type="term" value="F:nucleic acid binding"/>
    <property type="evidence" value="ECO:0007669"/>
    <property type="project" value="InterPro"/>
</dbReference>
<dbReference type="GO" id="GO:0015074">
    <property type="term" value="P:DNA integration"/>
    <property type="evidence" value="ECO:0007669"/>
    <property type="project" value="InterPro"/>
</dbReference>
<dbReference type="Gene3D" id="3.30.420.10">
    <property type="entry name" value="Ribonuclease H-like superfamily/Ribonuclease H"/>
    <property type="match status" value="1"/>
</dbReference>
<dbReference type="InterPro" id="IPR036397">
    <property type="entry name" value="RNaseH_sf"/>
</dbReference>
<dbReference type="PROSITE" id="PS50994">
    <property type="entry name" value="INTEGRASE"/>
    <property type="match status" value="1"/>
</dbReference>
<dbReference type="InterPro" id="IPR043502">
    <property type="entry name" value="DNA/RNA_pol_sf"/>
</dbReference>
<comment type="caution">
    <text evidence="3">The sequence shown here is derived from an EMBL/GenBank/DDBJ whole genome shotgun (WGS) entry which is preliminary data.</text>
</comment>
<dbReference type="PANTHER" id="PTHR48475">
    <property type="entry name" value="RIBONUCLEASE H"/>
    <property type="match status" value="1"/>
</dbReference>
<dbReference type="Proteomes" id="UP000288805">
    <property type="component" value="Unassembled WGS sequence"/>
</dbReference>